<dbReference type="Proteomes" id="UP000679213">
    <property type="component" value="Chromosome I"/>
</dbReference>
<evidence type="ECO:0000313" key="2">
    <source>
        <dbReference type="Proteomes" id="UP000679213"/>
    </source>
</evidence>
<dbReference type="InterPro" id="IPR052018">
    <property type="entry name" value="PHP_domain"/>
</dbReference>
<dbReference type="Gene3D" id="3.20.20.140">
    <property type="entry name" value="Metal-dependent hydrolases"/>
    <property type="match status" value="1"/>
</dbReference>
<dbReference type="GeneID" id="65883518"/>
<dbReference type="EMBL" id="LR792632">
    <property type="protein sequence ID" value="CAB3288410.1"/>
    <property type="molecule type" value="Genomic_DNA"/>
</dbReference>
<organism evidence="1 2">
    <name type="scientific">Methanocaldococcus lauensis</name>
    <dbReference type="NCBI Taxonomy" id="2546128"/>
    <lineage>
        <taxon>Archaea</taxon>
        <taxon>Methanobacteriati</taxon>
        <taxon>Methanobacteriota</taxon>
        <taxon>Methanomada group</taxon>
        <taxon>Methanococci</taxon>
        <taxon>Methanococcales</taxon>
        <taxon>Methanocaldococcaceae</taxon>
        <taxon>Methanocaldococcus</taxon>
    </lineage>
</organism>
<gene>
    <name evidence="1" type="ORF">MLAUSG7_0712</name>
</gene>
<dbReference type="GO" id="GO:0035312">
    <property type="term" value="F:5'-3' DNA exonuclease activity"/>
    <property type="evidence" value="ECO:0007669"/>
    <property type="project" value="TreeGrafter"/>
</dbReference>
<dbReference type="RefSeq" id="WP_214400566.1">
    <property type="nucleotide sequence ID" value="NZ_LR792632.1"/>
</dbReference>
<dbReference type="GO" id="GO:0004534">
    <property type="term" value="F:5'-3' RNA exonuclease activity"/>
    <property type="evidence" value="ECO:0007669"/>
    <property type="project" value="TreeGrafter"/>
</dbReference>
<protein>
    <submittedName>
        <fullName evidence="1">PHP domain protein</fullName>
    </submittedName>
</protein>
<dbReference type="AlphaFoldDB" id="A0A8D6PTS5"/>
<keyword evidence="2" id="KW-1185">Reference proteome</keyword>
<dbReference type="Pfam" id="PF13263">
    <property type="entry name" value="PHP_C"/>
    <property type="match status" value="1"/>
</dbReference>
<dbReference type="PANTHER" id="PTHR42924">
    <property type="entry name" value="EXONUCLEASE"/>
    <property type="match status" value="1"/>
</dbReference>
<dbReference type="InterPro" id="IPR016195">
    <property type="entry name" value="Pol/histidinol_Pase-like"/>
</dbReference>
<sequence length="237" mass="27600">MKVDLHIHSIESKCSLNPKRLLQKVCIKKNILPAICDHNKLTKTNFSIPGEEIATNRGEFIGLFLNEEIPSNLDLYEALDRVREQGGLIYIPHPFDIHRSKSLVKFKVLEEKEFLKYIDIVEVFNSRCRSLEPNIKALEFAKKHKFSIGFGSDAHFIWEVGNAYTIFDEINIEDISNISPKEFLNLLNKKTKDLLKSNFNLYANPWKTKYHFGTLGSKYNITLYSKILKKIRRRLNI</sequence>
<proteinExistence type="predicted"/>
<reference evidence="1 2" key="1">
    <citation type="submission" date="2020-04" db="EMBL/GenBank/DDBJ databases">
        <authorList>
            <consortium name="Genoscope - CEA"/>
            <person name="William W."/>
        </authorList>
    </citation>
    <scope>NUCLEOTIDE SEQUENCE [LARGE SCALE GENOMIC DNA]</scope>
    <source>
        <strain evidence="1 2">SG7</strain>
    </source>
</reference>
<dbReference type="KEGG" id="mesg:MLAUSG7_0712"/>
<dbReference type="PANTHER" id="PTHR42924:SF3">
    <property type="entry name" value="POLYMERASE_HISTIDINOL PHOSPHATASE N-TERMINAL DOMAIN-CONTAINING PROTEIN"/>
    <property type="match status" value="1"/>
</dbReference>
<accession>A0A8D6PTS5</accession>
<evidence type="ECO:0000313" key="1">
    <source>
        <dbReference type="EMBL" id="CAB3288410.1"/>
    </source>
</evidence>
<name>A0A8D6PTS5_9EURY</name>
<dbReference type="CDD" id="cd07432">
    <property type="entry name" value="PHP_HisPPase"/>
    <property type="match status" value="1"/>
</dbReference>
<dbReference type="SUPFAM" id="SSF89550">
    <property type="entry name" value="PHP domain-like"/>
    <property type="match status" value="1"/>
</dbReference>